<sequence length="158" mass="18929">MEKIIKKINGILTQINLPPTDAIPEKTLQRLINFEEYASNVEKLNTESIEEIKKRKMTKVSISNSPELNISRKTLYNDKILLKYVEAKIEKQVDYFNEKKLMKLQEQYQELKLQYEKVTDHLLDTSILQAEILQYKEKIEELIQDKNRLYMMLQKYEK</sequence>
<evidence type="ECO:0000313" key="3">
    <source>
        <dbReference type="Proteomes" id="UP000648182"/>
    </source>
</evidence>
<feature type="coiled-coil region" evidence="1">
    <location>
        <begin position="101"/>
        <end position="145"/>
    </location>
</feature>
<comment type="caution">
    <text evidence="2">The sequence shown here is derived from an EMBL/GenBank/DDBJ whole genome shotgun (WGS) entry which is preliminary data.</text>
</comment>
<keyword evidence="1" id="KW-0175">Coiled coil</keyword>
<reference evidence="2 3" key="1">
    <citation type="submission" date="2020-08" db="EMBL/GenBank/DDBJ databases">
        <title>A Genomic Blueprint of the Chicken Gut Microbiome.</title>
        <authorList>
            <person name="Gilroy R."/>
            <person name="Ravi A."/>
            <person name="Getino M."/>
            <person name="Pursley I."/>
            <person name="Horton D.L."/>
            <person name="Alikhan N.-F."/>
            <person name="Baker D."/>
            <person name="Gharbi K."/>
            <person name="Hall N."/>
            <person name="Watson M."/>
            <person name="Adriaenssens E.M."/>
            <person name="Foster-Nyarko E."/>
            <person name="Jarju S."/>
            <person name="Secka A."/>
            <person name="Antonio M."/>
            <person name="Oren A."/>
            <person name="Chaudhuri R."/>
            <person name="La Ragione R.M."/>
            <person name="Hildebrand F."/>
            <person name="Pallen M.J."/>
        </authorList>
    </citation>
    <scope>NUCLEOTIDE SEQUENCE [LARGE SCALE GENOMIC DNA]</scope>
    <source>
        <strain evidence="2 3">Sa1BUA2</strain>
    </source>
</reference>
<gene>
    <name evidence="2" type="ORF">H9631_18580</name>
</gene>
<organism evidence="2 3">
    <name type="scientific">Bacillus norwichensis</name>
    <dbReference type="NCBI Taxonomy" id="2762217"/>
    <lineage>
        <taxon>Bacteria</taxon>
        <taxon>Bacillati</taxon>
        <taxon>Bacillota</taxon>
        <taxon>Bacilli</taxon>
        <taxon>Bacillales</taxon>
        <taxon>Bacillaceae</taxon>
        <taxon>Bacillus</taxon>
    </lineage>
</organism>
<protein>
    <submittedName>
        <fullName evidence="2">Uncharacterized protein</fullName>
    </submittedName>
</protein>
<dbReference type="Proteomes" id="UP000648182">
    <property type="component" value="Unassembled WGS sequence"/>
</dbReference>
<keyword evidence="3" id="KW-1185">Reference proteome</keyword>
<dbReference type="RefSeq" id="WP_191815490.1">
    <property type="nucleotide sequence ID" value="NZ_JACSPV010000046.1"/>
</dbReference>
<dbReference type="EMBL" id="JACSPV010000046">
    <property type="protein sequence ID" value="MBD8007073.1"/>
    <property type="molecule type" value="Genomic_DNA"/>
</dbReference>
<accession>A0ABR8VQM7</accession>
<evidence type="ECO:0000313" key="2">
    <source>
        <dbReference type="EMBL" id="MBD8007073.1"/>
    </source>
</evidence>
<evidence type="ECO:0000256" key="1">
    <source>
        <dbReference type="SAM" id="Coils"/>
    </source>
</evidence>
<proteinExistence type="predicted"/>
<name>A0ABR8VQM7_9BACI</name>